<evidence type="ECO:0000313" key="3">
    <source>
        <dbReference type="Proteomes" id="UP001292094"/>
    </source>
</evidence>
<evidence type="ECO:0000256" key="1">
    <source>
        <dbReference type="SAM" id="Phobius"/>
    </source>
</evidence>
<protein>
    <submittedName>
        <fullName evidence="2">Uncharacterized protein</fullName>
    </submittedName>
</protein>
<comment type="caution">
    <text evidence="2">The sequence shown here is derived from an EMBL/GenBank/DDBJ whole genome shotgun (WGS) entry which is preliminary data.</text>
</comment>
<accession>A0AAE1TVB3</accession>
<keyword evidence="1" id="KW-1133">Transmembrane helix</keyword>
<sequence>MSEDVYIEITLRPPEVNLSSLTPWDTLSTLTWWQWLLVLKGAFFLWVLTVTIVLPSIYMQVMLYTDEMTSRHTPTTTNLIREVRSLLSCALIVFSALQQMESRQNWTSIIQRYETGRRRRRKKRRRERKNEKPLFLRLL</sequence>
<feature type="transmembrane region" description="Helical" evidence="1">
    <location>
        <begin position="32"/>
        <end position="54"/>
    </location>
</feature>
<keyword evidence="1" id="KW-0472">Membrane</keyword>
<keyword evidence="3" id="KW-1185">Reference proteome</keyword>
<dbReference type="AlphaFoldDB" id="A0AAE1TVB3"/>
<reference evidence="2" key="1">
    <citation type="submission" date="2023-11" db="EMBL/GenBank/DDBJ databases">
        <title>Genome assemblies of two species of porcelain crab, Petrolisthes cinctipes and Petrolisthes manimaculis (Anomura: Porcellanidae).</title>
        <authorList>
            <person name="Angst P."/>
        </authorList>
    </citation>
    <scope>NUCLEOTIDE SEQUENCE</scope>
    <source>
        <strain evidence="2">PB745_02</strain>
        <tissue evidence="2">Gill</tissue>
    </source>
</reference>
<name>A0AAE1TVB3_9EUCA</name>
<evidence type="ECO:0000313" key="2">
    <source>
        <dbReference type="EMBL" id="KAK4296509.1"/>
    </source>
</evidence>
<gene>
    <name evidence="2" type="ORF">Pmani_030999</name>
</gene>
<dbReference type="Proteomes" id="UP001292094">
    <property type="component" value="Unassembled WGS sequence"/>
</dbReference>
<dbReference type="EMBL" id="JAWZYT010003836">
    <property type="protein sequence ID" value="KAK4296509.1"/>
    <property type="molecule type" value="Genomic_DNA"/>
</dbReference>
<organism evidence="2 3">
    <name type="scientific">Petrolisthes manimaculis</name>
    <dbReference type="NCBI Taxonomy" id="1843537"/>
    <lineage>
        <taxon>Eukaryota</taxon>
        <taxon>Metazoa</taxon>
        <taxon>Ecdysozoa</taxon>
        <taxon>Arthropoda</taxon>
        <taxon>Crustacea</taxon>
        <taxon>Multicrustacea</taxon>
        <taxon>Malacostraca</taxon>
        <taxon>Eumalacostraca</taxon>
        <taxon>Eucarida</taxon>
        <taxon>Decapoda</taxon>
        <taxon>Pleocyemata</taxon>
        <taxon>Anomura</taxon>
        <taxon>Galatheoidea</taxon>
        <taxon>Porcellanidae</taxon>
        <taxon>Petrolisthes</taxon>
    </lineage>
</organism>
<keyword evidence="1" id="KW-0812">Transmembrane</keyword>
<proteinExistence type="predicted"/>